<dbReference type="InterPro" id="IPR006680">
    <property type="entry name" value="Amidohydro-rel"/>
</dbReference>
<dbReference type="EMBL" id="CP058649">
    <property type="protein sequence ID" value="QUI23180.1"/>
    <property type="molecule type" value="Genomic_DNA"/>
</dbReference>
<evidence type="ECO:0000259" key="1">
    <source>
        <dbReference type="Pfam" id="PF01979"/>
    </source>
</evidence>
<dbReference type="Gene3D" id="3.30.110.90">
    <property type="entry name" value="Amidohydrolase"/>
    <property type="match status" value="1"/>
</dbReference>
<dbReference type="SUPFAM" id="SSF51556">
    <property type="entry name" value="Metallo-dependent hydrolases"/>
    <property type="match status" value="1"/>
</dbReference>
<proteinExistence type="predicted"/>
<dbReference type="Pfam" id="PF01979">
    <property type="entry name" value="Amidohydro_1"/>
    <property type="match status" value="1"/>
</dbReference>
<dbReference type="SUPFAM" id="SSF51338">
    <property type="entry name" value="Composite domain of metallo-dependent hydrolases"/>
    <property type="match status" value="1"/>
</dbReference>
<dbReference type="GO" id="GO:0016810">
    <property type="term" value="F:hydrolase activity, acting on carbon-nitrogen (but not peptide) bonds"/>
    <property type="evidence" value="ECO:0007669"/>
    <property type="project" value="InterPro"/>
</dbReference>
<dbReference type="PANTHER" id="PTHR43135">
    <property type="entry name" value="ALPHA-D-RIBOSE 1-METHYLPHOSPHONATE 5-TRIPHOSPHATE DIPHOSPHATASE"/>
    <property type="match status" value="1"/>
</dbReference>
<organism evidence="2 3">
    <name type="scientific">Vallitalea pronyensis</name>
    <dbReference type="NCBI Taxonomy" id="1348613"/>
    <lineage>
        <taxon>Bacteria</taxon>
        <taxon>Bacillati</taxon>
        <taxon>Bacillota</taxon>
        <taxon>Clostridia</taxon>
        <taxon>Lachnospirales</taxon>
        <taxon>Vallitaleaceae</taxon>
        <taxon>Vallitalea</taxon>
    </lineage>
</organism>
<dbReference type="InterPro" id="IPR011059">
    <property type="entry name" value="Metal-dep_hydrolase_composite"/>
</dbReference>
<dbReference type="Gene3D" id="3.40.50.10910">
    <property type="entry name" value="Amidohydrolase"/>
    <property type="match status" value="1"/>
</dbReference>
<gene>
    <name evidence="2" type="ORF">HZI73_13160</name>
</gene>
<dbReference type="KEGG" id="vpy:HZI73_13160"/>
<feature type="domain" description="Amidohydrolase-related" evidence="1">
    <location>
        <begin position="58"/>
        <end position="416"/>
    </location>
</feature>
<keyword evidence="3" id="KW-1185">Reference proteome</keyword>
<dbReference type="Gene3D" id="1.20.58.520">
    <property type="entry name" value="Amidohydrolase"/>
    <property type="match status" value="1"/>
</dbReference>
<evidence type="ECO:0000313" key="2">
    <source>
        <dbReference type="EMBL" id="QUI23180.1"/>
    </source>
</evidence>
<dbReference type="InterPro" id="IPR051781">
    <property type="entry name" value="Metallo-dep_Hydrolase"/>
</dbReference>
<dbReference type="AlphaFoldDB" id="A0A8J8MK70"/>
<dbReference type="PANTHER" id="PTHR43135:SF3">
    <property type="entry name" value="ALPHA-D-RIBOSE 1-METHYLPHOSPHONATE 5-TRIPHOSPHATE DIPHOSPHATASE"/>
    <property type="match status" value="1"/>
</dbReference>
<evidence type="ECO:0000313" key="3">
    <source>
        <dbReference type="Proteomes" id="UP000683246"/>
    </source>
</evidence>
<accession>A0A8J8MK70</accession>
<protein>
    <submittedName>
        <fullName evidence="2">Amidohydrolase family protein</fullName>
    </submittedName>
</protein>
<dbReference type="Proteomes" id="UP000683246">
    <property type="component" value="Chromosome"/>
</dbReference>
<name>A0A8J8MK70_9FIRM</name>
<dbReference type="Gene3D" id="2.30.40.10">
    <property type="entry name" value="Urease, subunit C, domain 1"/>
    <property type="match status" value="1"/>
</dbReference>
<dbReference type="RefSeq" id="WP_212693859.1">
    <property type="nucleotide sequence ID" value="NZ_CP058649.1"/>
</dbReference>
<reference evidence="2" key="1">
    <citation type="submission" date="2020-07" db="EMBL/GenBank/DDBJ databases">
        <title>Vallitalea pronyensis genome.</title>
        <authorList>
            <person name="Postec A."/>
        </authorList>
    </citation>
    <scope>NUCLEOTIDE SEQUENCE</scope>
    <source>
        <strain evidence="2">FatNI3</strain>
    </source>
</reference>
<dbReference type="InterPro" id="IPR032466">
    <property type="entry name" value="Metal_Hydrolase"/>
</dbReference>
<sequence>MNKSNSLVIKNVHLVTMTDHKIKKNKTVIIDNGIIRSINDSNIDTTRYKNVMDGKGKYLMPGLINMHTHLGDNPDDLTLYLVNGVTTIRNMWGYGGFKLKHWLFGIRVFNHLELKRKINKGDIIGPRIFTAGPLLDGEKPFLPKFMPLRSLKNTDIVEDIIKEQVAKGYDFIKIYHMLSMQNFQEIIKAAEKHHIPVAGHVPDAVGIKKVLESNVRSIEHLYGFINPYHPESNVKEDNIQAMASLAAKTGTWNCPTLVAHERLANVKRQEEFEHEHQMNYVSKRNKKAMRFLIKKSNELYVKKNVKGNHDYMDKLYHIIQVLKEEGAGILLGTDKAVPYVVAGFSEHLEMKLLMDAGLSNYEAIQAATINAATCLNQEKEIGTIEIGKKADLILTHDNPLSDIHTIFNHMGVIKNGKFYSRETCDALLKGIKKPL</sequence>